<keyword evidence="10" id="KW-1185">Reference proteome</keyword>
<keyword evidence="1 7" id="KW-1003">Cell membrane</keyword>
<dbReference type="GO" id="GO:0005886">
    <property type="term" value="C:plasma membrane"/>
    <property type="evidence" value="ECO:0007669"/>
    <property type="project" value="UniProtKB-SubCell"/>
</dbReference>
<dbReference type="InterPro" id="IPR023081">
    <property type="entry name" value="Cell_div_FtsB"/>
</dbReference>
<dbReference type="EMBL" id="UGOG01000001">
    <property type="protein sequence ID" value="STX62167.1"/>
    <property type="molecule type" value="Genomic_DNA"/>
</dbReference>
<dbReference type="GO" id="GO:0043093">
    <property type="term" value="P:FtsZ-dependent cytokinesis"/>
    <property type="evidence" value="ECO:0007669"/>
    <property type="project" value="UniProtKB-UniRule"/>
</dbReference>
<evidence type="ECO:0000256" key="1">
    <source>
        <dbReference type="ARBA" id="ARBA00022475"/>
    </source>
</evidence>
<keyword evidence="3 7" id="KW-0812">Transmembrane</keyword>
<protein>
    <recommendedName>
        <fullName evidence="7">Cell division protein FtsB</fullName>
    </recommendedName>
</protein>
<reference evidence="8 10" key="1">
    <citation type="submission" date="2015-11" db="EMBL/GenBank/DDBJ databases">
        <title>Genomic analysis of 38 Legionella species identifies large and diverse effector repertoires.</title>
        <authorList>
            <person name="Burstein D."/>
            <person name="Amaro F."/>
            <person name="Zusman T."/>
            <person name="Lifshitz Z."/>
            <person name="Cohen O."/>
            <person name="Gilbert J.A."/>
            <person name="Pupko T."/>
            <person name="Shuman H.A."/>
            <person name="Segal G."/>
        </authorList>
    </citation>
    <scope>NUCLEOTIDE SEQUENCE [LARGE SCALE GENOMIC DNA]</scope>
    <source>
        <strain evidence="8 10">ATCC 43877</strain>
    </source>
</reference>
<feature type="topological domain" description="Cytoplasmic" evidence="7">
    <location>
        <begin position="1"/>
        <end position="3"/>
    </location>
</feature>
<evidence type="ECO:0000256" key="6">
    <source>
        <dbReference type="ARBA" id="ARBA00023306"/>
    </source>
</evidence>
<keyword evidence="6 7" id="KW-0131">Cell cycle</keyword>
<evidence type="ECO:0000256" key="3">
    <source>
        <dbReference type="ARBA" id="ARBA00022692"/>
    </source>
</evidence>
<dbReference type="InterPro" id="IPR007060">
    <property type="entry name" value="FtsL/DivIC"/>
</dbReference>
<evidence type="ECO:0000256" key="2">
    <source>
        <dbReference type="ARBA" id="ARBA00022618"/>
    </source>
</evidence>
<dbReference type="STRING" id="39962.Lmor_2628"/>
<evidence type="ECO:0000313" key="10">
    <source>
        <dbReference type="Proteomes" id="UP000054985"/>
    </source>
</evidence>
<dbReference type="GO" id="GO:0030428">
    <property type="term" value="C:cell septum"/>
    <property type="evidence" value="ECO:0007669"/>
    <property type="project" value="TreeGrafter"/>
</dbReference>
<dbReference type="Proteomes" id="UP000254040">
    <property type="component" value="Unassembled WGS sequence"/>
</dbReference>
<dbReference type="Pfam" id="PF04977">
    <property type="entry name" value="DivIC"/>
    <property type="match status" value="1"/>
</dbReference>
<keyword evidence="4 7" id="KW-1133">Transmembrane helix</keyword>
<comment type="similarity">
    <text evidence="7">Belongs to the FtsB family.</text>
</comment>
<organism evidence="9 11">
    <name type="scientific">Legionella moravica</name>
    <dbReference type="NCBI Taxonomy" id="39962"/>
    <lineage>
        <taxon>Bacteria</taxon>
        <taxon>Pseudomonadati</taxon>
        <taxon>Pseudomonadota</taxon>
        <taxon>Gammaproteobacteria</taxon>
        <taxon>Legionellales</taxon>
        <taxon>Legionellaceae</taxon>
        <taxon>Legionella</taxon>
    </lineage>
</organism>
<evidence type="ECO:0000256" key="7">
    <source>
        <dbReference type="HAMAP-Rule" id="MF_00599"/>
    </source>
</evidence>
<comment type="subcellular location">
    <subcellularLocation>
        <location evidence="7">Cell inner membrane</location>
        <topology evidence="7">Single-pass type II membrane protein</topology>
    </subcellularLocation>
    <text evidence="7">Localizes to the division septum.</text>
</comment>
<accession>A0A378JVW8</accession>
<dbReference type="NCBIfam" id="NF002058">
    <property type="entry name" value="PRK00888.1"/>
    <property type="match status" value="1"/>
</dbReference>
<dbReference type="Proteomes" id="UP000054985">
    <property type="component" value="Unassembled WGS sequence"/>
</dbReference>
<evidence type="ECO:0000313" key="11">
    <source>
        <dbReference type="Proteomes" id="UP000254040"/>
    </source>
</evidence>
<name>A0A378JVW8_9GAMM</name>
<dbReference type="HAMAP" id="MF_00599">
    <property type="entry name" value="FtsB"/>
    <property type="match status" value="1"/>
</dbReference>
<reference evidence="9 11" key="2">
    <citation type="submission" date="2018-06" db="EMBL/GenBank/DDBJ databases">
        <authorList>
            <consortium name="Pathogen Informatics"/>
            <person name="Doyle S."/>
        </authorList>
    </citation>
    <scope>NUCLEOTIDE SEQUENCE [LARGE SCALE GENOMIC DNA]</scope>
    <source>
        <strain evidence="9 11">NCTC12239</strain>
    </source>
</reference>
<evidence type="ECO:0000313" key="8">
    <source>
        <dbReference type="EMBL" id="KTD31752.1"/>
    </source>
</evidence>
<gene>
    <name evidence="7 9" type="primary">ftsB</name>
    <name evidence="8" type="ORF">Lmor_2628</name>
    <name evidence="9" type="ORF">NCTC12239_01088</name>
</gene>
<dbReference type="PANTHER" id="PTHR37485">
    <property type="entry name" value="CELL DIVISION PROTEIN FTSB"/>
    <property type="match status" value="1"/>
</dbReference>
<proteinExistence type="inferred from homology"/>
<feature type="topological domain" description="Periplasmic" evidence="7">
    <location>
        <begin position="22"/>
        <end position="89"/>
    </location>
</feature>
<evidence type="ECO:0000256" key="5">
    <source>
        <dbReference type="ARBA" id="ARBA00023136"/>
    </source>
</evidence>
<keyword evidence="2 7" id="KW-0132">Cell division</keyword>
<keyword evidence="7" id="KW-0175">Coiled coil</keyword>
<dbReference type="PANTHER" id="PTHR37485:SF1">
    <property type="entry name" value="CELL DIVISION PROTEIN FTSB"/>
    <property type="match status" value="1"/>
</dbReference>
<dbReference type="EMBL" id="LNYN01000035">
    <property type="protein sequence ID" value="KTD31752.1"/>
    <property type="molecule type" value="Genomic_DNA"/>
</dbReference>
<comment type="function">
    <text evidence="7">Essential cell division protein. May link together the upstream cell division proteins, which are predominantly cytoplasmic, with the downstream cell division proteins, which are predominantly periplasmic.</text>
</comment>
<keyword evidence="7" id="KW-0997">Cell inner membrane</keyword>
<dbReference type="OrthoDB" id="7061211at2"/>
<comment type="subunit">
    <text evidence="7">Part of a complex composed of FtsB, FtsL and FtsQ.</text>
</comment>
<dbReference type="AlphaFoldDB" id="A0A378JVW8"/>
<evidence type="ECO:0000313" key="9">
    <source>
        <dbReference type="EMBL" id="STX62167.1"/>
    </source>
</evidence>
<dbReference type="RefSeq" id="WP_028385260.1">
    <property type="nucleotide sequence ID" value="NZ_CAAAJG010000005.1"/>
</dbReference>
<evidence type="ECO:0000256" key="4">
    <source>
        <dbReference type="ARBA" id="ARBA00022989"/>
    </source>
</evidence>
<feature type="coiled-coil region" evidence="7">
    <location>
        <begin position="29"/>
        <end position="70"/>
    </location>
</feature>
<sequence>MRPIFIILIIALVVLQHKLWLGDGNVIQWINLEKKLEDHQRENKKLAARNRALEADIKELKRGDQALEEQARSELGMIKEYEVYYQFVD</sequence>
<keyword evidence="5 7" id="KW-0472">Membrane</keyword>
<dbReference type="GO" id="GO:0032153">
    <property type="term" value="C:cell division site"/>
    <property type="evidence" value="ECO:0007669"/>
    <property type="project" value="UniProtKB-UniRule"/>
</dbReference>